<evidence type="ECO:0000313" key="2">
    <source>
        <dbReference type="Proteomes" id="UP000798662"/>
    </source>
</evidence>
<organism evidence="1 2">
    <name type="scientific">Pyropia yezoensis</name>
    <name type="common">Susabi-nori</name>
    <name type="synonym">Porphyra yezoensis</name>
    <dbReference type="NCBI Taxonomy" id="2788"/>
    <lineage>
        <taxon>Eukaryota</taxon>
        <taxon>Rhodophyta</taxon>
        <taxon>Bangiophyceae</taxon>
        <taxon>Bangiales</taxon>
        <taxon>Bangiaceae</taxon>
        <taxon>Pyropia</taxon>
    </lineage>
</organism>
<dbReference type="EMBL" id="CM020620">
    <property type="protein sequence ID" value="KAK1869666.1"/>
    <property type="molecule type" value="Genomic_DNA"/>
</dbReference>
<accession>A0ACC3CI28</accession>
<dbReference type="Proteomes" id="UP000798662">
    <property type="component" value="Chromosome 3"/>
</dbReference>
<gene>
    <name evidence="1" type="ORF">I4F81_012136</name>
</gene>
<evidence type="ECO:0000313" key="1">
    <source>
        <dbReference type="EMBL" id="KAK1869666.1"/>
    </source>
</evidence>
<keyword evidence="2" id="KW-1185">Reference proteome</keyword>
<sequence length="346" mass="36332">MPDATIPQRPPRPVPPTTLFPFAPYLVCPARLHNHVGSGPAAALPPRPAARPGARAGRRRRLCHRRRRRRGHPTRRRRRRRRRTPPPRRGLTLLATPPPTSRRWPPDLGARPTTGAGACRGKKKKAAAAAHASSPRRRRRGAATEDAAAAAEDAWGGVGDEDPDEVDEDAIADAAARMDDHVGGLRRELGRLRVDGAHAGLLDDVRVPAYGGVAPLADLATVAVRDGGLRVGVHDPSLVGAVDKAIRGAGLGLNPAPAGGGGLTVRVPRASAATRAEMVKTVARAGETARIAIRAARRPVHDAIRGLDDERRRKVLAKALERASEGALAAVAAAVAAKTADITAGG</sequence>
<reference evidence="1" key="1">
    <citation type="submission" date="2019-11" db="EMBL/GenBank/DDBJ databases">
        <title>Nori genome reveals adaptations in red seaweeds to the harsh intertidal environment.</title>
        <authorList>
            <person name="Wang D."/>
            <person name="Mao Y."/>
        </authorList>
    </citation>
    <scope>NUCLEOTIDE SEQUENCE</scope>
    <source>
        <tissue evidence="1">Gametophyte</tissue>
    </source>
</reference>
<name>A0ACC3CI28_PYRYE</name>
<comment type="caution">
    <text evidence="1">The sequence shown here is derived from an EMBL/GenBank/DDBJ whole genome shotgun (WGS) entry which is preliminary data.</text>
</comment>
<proteinExistence type="predicted"/>
<protein>
    <submittedName>
        <fullName evidence="1">Uncharacterized protein</fullName>
    </submittedName>
</protein>